<keyword evidence="2" id="KW-0325">Glycoprotein</keyword>
<evidence type="ECO:0000256" key="2">
    <source>
        <dbReference type="ARBA" id="ARBA00023180"/>
    </source>
</evidence>
<dbReference type="GO" id="GO:0030431">
    <property type="term" value="P:sleep"/>
    <property type="evidence" value="ECO:0007669"/>
    <property type="project" value="InterPro"/>
</dbReference>
<dbReference type="GO" id="GO:0032222">
    <property type="term" value="P:regulation of synaptic transmission, cholinergic"/>
    <property type="evidence" value="ECO:0007669"/>
    <property type="project" value="InterPro"/>
</dbReference>
<dbReference type="EMBL" id="OC919636">
    <property type="protein sequence ID" value="CAD7651687.1"/>
    <property type="molecule type" value="Genomic_DNA"/>
</dbReference>
<organism evidence="3">
    <name type="scientific">Oppiella nova</name>
    <dbReference type="NCBI Taxonomy" id="334625"/>
    <lineage>
        <taxon>Eukaryota</taxon>
        <taxon>Metazoa</taxon>
        <taxon>Ecdysozoa</taxon>
        <taxon>Arthropoda</taxon>
        <taxon>Chelicerata</taxon>
        <taxon>Arachnida</taxon>
        <taxon>Acari</taxon>
        <taxon>Acariformes</taxon>
        <taxon>Sarcoptiformes</taxon>
        <taxon>Oribatida</taxon>
        <taxon>Brachypylina</taxon>
        <taxon>Oppioidea</taxon>
        <taxon>Oppiidae</taxon>
        <taxon>Oppiella</taxon>
    </lineage>
</organism>
<feature type="non-terminal residue" evidence="3">
    <location>
        <position position="1"/>
    </location>
</feature>
<name>A0A7R9M3H7_9ACAR</name>
<evidence type="ECO:0000256" key="1">
    <source>
        <dbReference type="ARBA" id="ARBA00022729"/>
    </source>
</evidence>
<dbReference type="Proteomes" id="UP000728032">
    <property type="component" value="Unassembled WGS sequence"/>
</dbReference>
<dbReference type="OrthoDB" id="6496929at2759"/>
<keyword evidence="1" id="KW-0732">Signal</keyword>
<reference evidence="3" key="1">
    <citation type="submission" date="2020-11" db="EMBL/GenBank/DDBJ databases">
        <authorList>
            <person name="Tran Van P."/>
        </authorList>
    </citation>
    <scope>NUCLEOTIDE SEQUENCE</scope>
</reference>
<dbReference type="InterPro" id="IPR031424">
    <property type="entry name" value="QVR-like"/>
</dbReference>
<sequence length="142" mass="15580">MLVKRVAQQTDVKTAEQSVTTKLLHTSPQLAANGFSDALSHTRDGPPELSKATPIACYECNSFVDPDCADKPQNFVKNCTNSWEGSAIIGCRKIDQWVDYDGGEGLHKHHRVIRQCAADGDISKPCYYRAGFGGRINACFCD</sequence>
<dbReference type="AlphaFoldDB" id="A0A7R9M3H7"/>
<dbReference type="Pfam" id="PF17064">
    <property type="entry name" value="QVR"/>
    <property type="match status" value="1"/>
</dbReference>
<evidence type="ECO:0008006" key="5">
    <source>
        <dbReference type="Google" id="ProtNLM"/>
    </source>
</evidence>
<dbReference type="EMBL" id="CAJPVJ010004811">
    <property type="protein sequence ID" value="CAG2168939.1"/>
    <property type="molecule type" value="Genomic_DNA"/>
</dbReference>
<evidence type="ECO:0000313" key="3">
    <source>
        <dbReference type="EMBL" id="CAD7651687.1"/>
    </source>
</evidence>
<keyword evidence="4" id="KW-1185">Reference proteome</keyword>
<protein>
    <recommendedName>
        <fullName evidence="5">Protein quiver</fullName>
    </recommendedName>
</protein>
<evidence type="ECO:0000313" key="4">
    <source>
        <dbReference type="Proteomes" id="UP000728032"/>
    </source>
</evidence>
<proteinExistence type="predicted"/>
<accession>A0A7R9M3H7</accession>
<gene>
    <name evidence="3" type="ORF">ONB1V03_LOCUS8423</name>
</gene>